<reference evidence="2 3" key="1">
    <citation type="submission" date="2019-04" db="EMBL/GenBank/DDBJ databases">
        <title>Natronomonas sp. F20-122 a newhaloarchaeon isolated from a saline saltern of Isla Bacuta, Huelva, Spain.</title>
        <authorList>
            <person name="Duran-Viseras A."/>
            <person name="Sanchez-Porro C."/>
            <person name="Ventosa A."/>
        </authorList>
    </citation>
    <scope>NUCLEOTIDE SEQUENCE [LARGE SCALE GENOMIC DNA]</scope>
    <source>
        <strain evidence="2 3">F20-122</strain>
    </source>
</reference>
<dbReference type="GO" id="GO:0008757">
    <property type="term" value="F:S-adenosylmethionine-dependent methyltransferase activity"/>
    <property type="evidence" value="ECO:0007669"/>
    <property type="project" value="InterPro"/>
</dbReference>
<accession>A0A4U5JHN7</accession>
<dbReference type="Gene3D" id="3.40.50.150">
    <property type="entry name" value="Vaccinia Virus protein VP39"/>
    <property type="match status" value="1"/>
</dbReference>
<evidence type="ECO:0000313" key="3">
    <source>
        <dbReference type="Proteomes" id="UP000308037"/>
    </source>
</evidence>
<dbReference type="PANTHER" id="PTHR43036:SF2">
    <property type="entry name" value="OS04G0481300 PROTEIN"/>
    <property type="match status" value="1"/>
</dbReference>
<dbReference type="Pfam" id="PF08241">
    <property type="entry name" value="Methyltransf_11"/>
    <property type="match status" value="1"/>
</dbReference>
<dbReference type="EMBL" id="QKNX01000001">
    <property type="protein sequence ID" value="TKR28395.1"/>
    <property type="molecule type" value="Genomic_DNA"/>
</dbReference>
<keyword evidence="3" id="KW-1185">Reference proteome</keyword>
<dbReference type="OrthoDB" id="57427at2157"/>
<name>A0A4U5JHN7_9EURY</name>
<feature type="domain" description="Methyltransferase type 11" evidence="1">
    <location>
        <begin position="100"/>
        <end position="142"/>
    </location>
</feature>
<evidence type="ECO:0000313" key="2">
    <source>
        <dbReference type="EMBL" id="TKR28395.1"/>
    </source>
</evidence>
<evidence type="ECO:0000259" key="1">
    <source>
        <dbReference type="Pfam" id="PF08241"/>
    </source>
</evidence>
<organism evidence="2 3">
    <name type="scientific">Natronomonas salsuginis</name>
    <dbReference type="NCBI Taxonomy" id="2217661"/>
    <lineage>
        <taxon>Archaea</taxon>
        <taxon>Methanobacteriati</taxon>
        <taxon>Methanobacteriota</taxon>
        <taxon>Stenosarchaea group</taxon>
        <taxon>Halobacteria</taxon>
        <taxon>Halobacteriales</taxon>
        <taxon>Natronomonadaceae</taxon>
        <taxon>Natronomonas</taxon>
    </lineage>
</organism>
<dbReference type="InterPro" id="IPR013216">
    <property type="entry name" value="Methyltransf_11"/>
</dbReference>
<keyword evidence="2" id="KW-0808">Transferase</keyword>
<dbReference type="AlphaFoldDB" id="A0A4U5JHN7"/>
<proteinExistence type="predicted"/>
<keyword evidence="2" id="KW-0489">Methyltransferase</keyword>
<sequence length="204" mass="22959">MPRVLSDVDRQKIDTSDDTHFYESPRFVTHADDAFTTRLTTVYESEMTPGDRVFDAMSSWVSFLPDISPGYVVAHGLNEAELEANDCLDEYFLQDFNSNQTLPLEEDSFDVVCCALSVQYLQYPGDVFSEFGRALTADGAAIVSFTNRMFPTKAIRAWRTRSMDERAALVEEYFKAGGFGATERIIDQPGTDPFYAVIGRQPPE</sequence>
<dbReference type="PANTHER" id="PTHR43036">
    <property type="entry name" value="OSJNBB0011N17.9 PROTEIN"/>
    <property type="match status" value="1"/>
</dbReference>
<comment type="caution">
    <text evidence="2">The sequence shown here is derived from an EMBL/GenBank/DDBJ whole genome shotgun (WGS) entry which is preliminary data.</text>
</comment>
<dbReference type="InterPro" id="IPR029063">
    <property type="entry name" value="SAM-dependent_MTases_sf"/>
</dbReference>
<dbReference type="RefSeq" id="WP_137275695.1">
    <property type="nucleotide sequence ID" value="NZ_QKNX01000001.1"/>
</dbReference>
<dbReference type="Proteomes" id="UP000308037">
    <property type="component" value="Unassembled WGS sequence"/>
</dbReference>
<protein>
    <submittedName>
        <fullName evidence="2">Class I SAM-dependent methyltransferase</fullName>
    </submittedName>
</protein>
<dbReference type="GO" id="GO:0032259">
    <property type="term" value="P:methylation"/>
    <property type="evidence" value="ECO:0007669"/>
    <property type="project" value="UniProtKB-KW"/>
</dbReference>
<gene>
    <name evidence="2" type="ORF">DM868_02015</name>
</gene>
<dbReference type="SUPFAM" id="SSF53335">
    <property type="entry name" value="S-adenosyl-L-methionine-dependent methyltransferases"/>
    <property type="match status" value="1"/>
</dbReference>